<dbReference type="Pfam" id="PF07811">
    <property type="entry name" value="TadE"/>
    <property type="match status" value="1"/>
</dbReference>
<dbReference type="AlphaFoldDB" id="A0A3S5Y5N9"/>
<dbReference type="RefSeq" id="WP_013415687.1">
    <property type="nucleotide sequence ID" value="NC_014659.1"/>
</dbReference>
<dbReference type="Proteomes" id="UP001154400">
    <property type="component" value="Chromosome"/>
</dbReference>
<sequence>MKRLTSDSGVAAVEFALVVPILITLVLGIVEFGRGYNVQNAVSAAAREGARTMAIKKDPAAARAAVKGAGVFSPAITDAEICISTSGTQGCSATSCPSGSTVTLTVSYPLEYMTGLFPGKPTLTGTGVMRCGG</sequence>
<dbReference type="KEGG" id="req:REQ_18370"/>
<feature type="domain" description="TadE-like" evidence="2">
    <location>
        <begin position="9"/>
        <end position="51"/>
    </location>
</feature>
<protein>
    <submittedName>
        <fullName evidence="3">TadE-like protein</fullName>
    </submittedName>
</protein>
<evidence type="ECO:0000259" key="2">
    <source>
        <dbReference type="Pfam" id="PF07811"/>
    </source>
</evidence>
<reference evidence="3" key="1">
    <citation type="journal article" date="2010" name="PLoS Genet.">
        <title>The genome of a pathogenic rhodococcus: cooptive virulence underpinned by key gene acquisitions.</title>
        <authorList>
            <person name="Letek M."/>
            <person name="Gonzalez P."/>
            <person name="Macarthur I."/>
            <person name="Rodriguez H."/>
            <person name="Freeman T.C."/>
            <person name="Valero-Rello A."/>
            <person name="Blanco M."/>
            <person name="Buckley T."/>
            <person name="Cherevach I."/>
            <person name="Fahey R."/>
            <person name="Hapeshi A."/>
            <person name="Holdstock J."/>
            <person name="Leadon D."/>
            <person name="Navas J."/>
            <person name="Ocampo A."/>
            <person name="Quail M.A."/>
            <person name="Sanders M."/>
            <person name="Scortti M.M."/>
            <person name="Prescott J.F."/>
            <person name="Fogarty U."/>
            <person name="Meijer W.G."/>
            <person name="Parkhill J."/>
            <person name="Bentley S.D."/>
            <person name="Vazquez-Boland J.A."/>
        </authorList>
    </citation>
    <scope>NUCLEOTIDE SEQUENCE [LARGE SCALE GENOMIC DNA]</scope>
    <source>
        <strain evidence="3 4">103S</strain>
    </source>
</reference>
<evidence type="ECO:0000313" key="4">
    <source>
        <dbReference type="Proteomes" id="UP000006892"/>
    </source>
</evidence>
<name>A0A3S5Y5N9_RHOH1</name>
<dbReference type="InterPro" id="IPR012495">
    <property type="entry name" value="TadE-like_dom"/>
</dbReference>
<evidence type="ECO:0000313" key="3">
    <source>
        <dbReference type="EMBL" id="CBH47904.1"/>
    </source>
</evidence>
<dbReference type="EMBL" id="FN563149">
    <property type="protein sequence ID" value="CBH47904.1"/>
    <property type="molecule type" value="Genomic_DNA"/>
</dbReference>
<keyword evidence="1" id="KW-0812">Transmembrane</keyword>
<keyword evidence="1" id="KW-0472">Membrane</keyword>
<feature type="transmembrane region" description="Helical" evidence="1">
    <location>
        <begin position="12"/>
        <end position="30"/>
    </location>
</feature>
<keyword evidence="1" id="KW-1133">Transmembrane helix</keyword>
<accession>A0A3S5Y5N9</accession>
<proteinExistence type="predicted"/>
<evidence type="ECO:0000256" key="1">
    <source>
        <dbReference type="SAM" id="Phobius"/>
    </source>
</evidence>
<organism evidence="3">
    <name type="scientific">Rhodococcus hoagii (strain 103S)</name>
    <name type="common">Rhodococcus equi</name>
    <dbReference type="NCBI Taxonomy" id="685727"/>
    <lineage>
        <taxon>Bacteria</taxon>
        <taxon>Bacillati</taxon>
        <taxon>Actinomycetota</taxon>
        <taxon>Actinomycetes</taxon>
        <taxon>Mycobacteriales</taxon>
        <taxon>Nocardiaceae</taxon>
        <taxon>Prescottella</taxon>
    </lineage>
</organism>
<gene>
    <name evidence="3" type="ordered locus">REQ_18370</name>
</gene>